<dbReference type="InterPro" id="IPR036787">
    <property type="entry name" value="T_IF-3_N_sf"/>
</dbReference>
<evidence type="ECO:0000313" key="10">
    <source>
        <dbReference type="Proteomes" id="UP000287601"/>
    </source>
</evidence>
<name>A0A410PYU0_9FIRM</name>
<comment type="similarity">
    <text evidence="1 4 6">Belongs to the IF-3 family.</text>
</comment>
<dbReference type="InterPro" id="IPR019815">
    <property type="entry name" value="Translation_initiation_fac_3_C"/>
</dbReference>
<dbReference type="SUPFAM" id="SSF54364">
    <property type="entry name" value="Translation initiation factor IF3, N-terminal domain"/>
    <property type="match status" value="1"/>
</dbReference>
<dbReference type="PANTHER" id="PTHR10938">
    <property type="entry name" value="TRANSLATION INITIATION FACTOR IF-3"/>
    <property type="match status" value="1"/>
</dbReference>
<evidence type="ECO:0000313" key="9">
    <source>
        <dbReference type="EMBL" id="QAT44119.1"/>
    </source>
</evidence>
<evidence type="ECO:0000256" key="6">
    <source>
        <dbReference type="RuleBase" id="RU000646"/>
    </source>
</evidence>
<keyword evidence="10" id="KW-1185">Reference proteome</keyword>
<reference evidence="9 10" key="1">
    <citation type="submission" date="2019-01" db="EMBL/GenBank/DDBJ databases">
        <title>Draft genomes of a novel of Aminipila strains.</title>
        <authorList>
            <person name="Ma S."/>
        </authorList>
    </citation>
    <scope>NUCLEOTIDE SEQUENCE [LARGE SCALE GENOMIC DNA]</scope>
    <source>
        <strain evidence="10">JN-39</strain>
    </source>
</reference>
<sequence>MIICRRCKNISKENLINEEIRDKELRVIDNDGTQLGIMSLEDALALANEKKLDLVNISPNANPPVCKILDYGKYRYELQKREKEAKKKQKVTSVKEIRLSTFIEVHDIQVKANTAIKFLKDGDRVKVSLRFKGREKDYANKGLDVMKLFAESVASVGTIEKKPEFEGRSLIMIVAPKADK</sequence>
<gene>
    <name evidence="4" type="primary">infC</name>
    <name evidence="9" type="ORF">EQM06_07445</name>
</gene>
<keyword evidence="2 4" id="KW-0396">Initiation factor</keyword>
<dbReference type="PANTHER" id="PTHR10938:SF0">
    <property type="entry name" value="TRANSLATION INITIATION FACTOR IF-3, MITOCHONDRIAL"/>
    <property type="match status" value="1"/>
</dbReference>
<evidence type="ECO:0000259" key="7">
    <source>
        <dbReference type="Pfam" id="PF00707"/>
    </source>
</evidence>
<dbReference type="InterPro" id="IPR036788">
    <property type="entry name" value="T_IF-3_C_sf"/>
</dbReference>
<dbReference type="GO" id="GO:0003743">
    <property type="term" value="F:translation initiation factor activity"/>
    <property type="evidence" value="ECO:0007669"/>
    <property type="project" value="UniProtKB-UniRule"/>
</dbReference>
<comment type="function">
    <text evidence="4 6">IF-3 binds to the 30S ribosomal subunit and shifts the equilibrium between 70S ribosomes and their 50S and 30S subunits in favor of the free subunits, thus enhancing the availability of 30S subunits on which protein synthesis initiation begins.</text>
</comment>
<dbReference type="GO" id="GO:0043022">
    <property type="term" value="F:ribosome binding"/>
    <property type="evidence" value="ECO:0007669"/>
    <property type="project" value="UniProtKB-ARBA"/>
</dbReference>
<dbReference type="PROSITE" id="PS00938">
    <property type="entry name" value="IF3"/>
    <property type="match status" value="1"/>
</dbReference>
<dbReference type="InterPro" id="IPR001288">
    <property type="entry name" value="Translation_initiation_fac_3"/>
</dbReference>
<dbReference type="OrthoDB" id="9806014at2"/>
<dbReference type="GO" id="GO:0005829">
    <property type="term" value="C:cytosol"/>
    <property type="evidence" value="ECO:0007669"/>
    <property type="project" value="TreeGrafter"/>
</dbReference>
<protein>
    <recommendedName>
        <fullName evidence="4 5">Translation initiation factor IF-3</fullName>
    </recommendedName>
</protein>
<dbReference type="FunFam" id="3.10.20.80:FF:000001">
    <property type="entry name" value="Translation initiation factor IF-3"/>
    <property type="match status" value="1"/>
</dbReference>
<evidence type="ECO:0000256" key="2">
    <source>
        <dbReference type="ARBA" id="ARBA00022540"/>
    </source>
</evidence>
<dbReference type="Proteomes" id="UP000287601">
    <property type="component" value="Chromosome"/>
</dbReference>
<evidence type="ECO:0000259" key="8">
    <source>
        <dbReference type="Pfam" id="PF05198"/>
    </source>
</evidence>
<dbReference type="Pfam" id="PF05198">
    <property type="entry name" value="IF3_N"/>
    <property type="match status" value="1"/>
</dbReference>
<feature type="domain" description="Translation initiation factor 3 N-terminal" evidence="8">
    <location>
        <begin position="16"/>
        <end position="85"/>
    </location>
</feature>
<keyword evidence="4" id="KW-0963">Cytoplasm</keyword>
<dbReference type="InterPro" id="IPR019813">
    <property type="entry name" value="Translation_initiation_fac3_CS"/>
</dbReference>
<dbReference type="FunFam" id="3.30.110.10:FF:000001">
    <property type="entry name" value="Translation initiation factor IF-3"/>
    <property type="match status" value="1"/>
</dbReference>
<accession>A0A410PYU0</accession>
<evidence type="ECO:0000256" key="5">
    <source>
        <dbReference type="NCBIfam" id="TIGR00168"/>
    </source>
</evidence>
<dbReference type="KEGG" id="amij:EQM06_07445"/>
<proteinExistence type="inferred from homology"/>
<organism evidence="9 10">
    <name type="scientific">Aminipila luticellarii</name>
    <dbReference type="NCBI Taxonomy" id="2507160"/>
    <lineage>
        <taxon>Bacteria</taxon>
        <taxon>Bacillati</taxon>
        <taxon>Bacillota</taxon>
        <taxon>Clostridia</taxon>
        <taxon>Peptostreptococcales</taxon>
        <taxon>Anaerovoracaceae</taxon>
        <taxon>Aminipila</taxon>
    </lineage>
</organism>
<dbReference type="NCBIfam" id="TIGR00168">
    <property type="entry name" value="infC"/>
    <property type="match status" value="1"/>
</dbReference>
<comment type="subcellular location">
    <subcellularLocation>
        <location evidence="4 6">Cytoplasm</location>
    </subcellularLocation>
</comment>
<keyword evidence="3 4" id="KW-0648">Protein biosynthesis</keyword>
<feature type="domain" description="Translation initiation factor 3 C-terminal" evidence="7">
    <location>
        <begin position="93"/>
        <end position="177"/>
    </location>
</feature>
<evidence type="ECO:0000256" key="1">
    <source>
        <dbReference type="ARBA" id="ARBA00005439"/>
    </source>
</evidence>
<dbReference type="GO" id="GO:0032790">
    <property type="term" value="P:ribosome disassembly"/>
    <property type="evidence" value="ECO:0007669"/>
    <property type="project" value="TreeGrafter"/>
</dbReference>
<dbReference type="AlphaFoldDB" id="A0A410PYU0"/>
<dbReference type="GO" id="GO:0016020">
    <property type="term" value="C:membrane"/>
    <property type="evidence" value="ECO:0007669"/>
    <property type="project" value="TreeGrafter"/>
</dbReference>
<dbReference type="SUPFAM" id="SSF55200">
    <property type="entry name" value="Translation initiation factor IF3, C-terminal domain"/>
    <property type="match status" value="1"/>
</dbReference>
<evidence type="ECO:0000256" key="4">
    <source>
        <dbReference type="HAMAP-Rule" id="MF_00080"/>
    </source>
</evidence>
<dbReference type="HAMAP" id="MF_00080">
    <property type="entry name" value="IF_3"/>
    <property type="match status" value="1"/>
</dbReference>
<dbReference type="Gene3D" id="3.30.110.10">
    <property type="entry name" value="Translation initiation factor 3 (IF-3), C-terminal domain"/>
    <property type="match status" value="1"/>
</dbReference>
<comment type="subunit">
    <text evidence="4 6">Monomer.</text>
</comment>
<evidence type="ECO:0000256" key="3">
    <source>
        <dbReference type="ARBA" id="ARBA00022917"/>
    </source>
</evidence>
<dbReference type="InterPro" id="IPR019814">
    <property type="entry name" value="Translation_initiation_fac_3_N"/>
</dbReference>
<dbReference type="EMBL" id="CP035281">
    <property type="protein sequence ID" value="QAT44119.1"/>
    <property type="molecule type" value="Genomic_DNA"/>
</dbReference>
<dbReference type="Pfam" id="PF00707">
    <property type="entry name" value="IF3_C"/>
    <property type="match status" value="1"/>
</dbReference>
<dbReference type="Gene3D" id="3.10.20.80">
    <property type="entry name" value="Translation initiation factor 3 (IF-3), N-terminal domain"/>
    <property type="match status" value="1"/>
</dbReference>